<dbReference type="Proteomes" id="UP000440367">
    <property type="component" value="Unassembled WGS sequence"/>
</dbReference>
<keyword evidence="2" id="KW-0645">Protease</keyword>
<comment type="caution">
    <text evidence="5">The sequence shown here is derived from an EMBL/GenBank/DDBJ whole genome shotgun (WGS) entry which is preliminary data.</text>
</comment>
<name>A0A6A3X3X2_9STRA</name>
<evidence type="ECO:0000256" key="1">
    <source>
        <dbReference type="ARBA" id="ARBA00005234"/>
    </source>
</evidence>
<keyword evidence="3" id="KW-0378">Hydrolase</keyword>
<evidence type="ECO:0000313" key="5">
    <source>
        <dbReference type="EMBL" id="KAE9191805.1"/>
    </source>
</evidence>
<dbReference type="Gene3D" id="3.40.395.10">
    <property type="entry name" value="Adenoviral Proteinase, Chain A"/>
    <property type="match status" value="1"/>
</dbReference>
<dbReference type="Pfam" id="PF02902">
    <property type="entry name" value="Peptidase_C48"/>
    <property type="match status" value="1"/>
</dbReference>
<dbReference type="GO" id="GO:0006508">
    <property type="term" value="P:proteolysis"/>
    <property type="evidence" value="ECO:0007669"/>
    <property type="project" value="UniProtKB-KW"/>
</dbReference>
<evidence type="ECO:0000313" key="6">
    <source>
        <dbReference type="Proteomes" id="UP000440367"/>
    </source>
</evidence>
<dbReference type="GO" id="GO:0008234">
    <property type="term" value="F:cysteine-type peptidase activity"/>
    <property type="evidence" value="ECO:0007669"/>
    <property type="project" value="InterPro"/>
</dbReference>
<comment type="similarity">
    <text evidence="1">Belongs to the peptidase C48 family.</text>
</comment>
<dbReference type="EMBL" id="QXGD01002218">
    <property type="protein sequence ID" value="KAE9191805.1"/>
    <property type="molecule type" value="Genomic_DNA"/>
</dbReference>
<sequence length="321" mass="36561">MAETLMLPFVNVQGKAQIQLLSVGQSIPPVKAIPQLEQVMEAICVMELRPKGLKLLAYWPGYGSLTNNQLENMRVVHEANNQFILVMKTTAWMETVEWTIKDLCAPFNDTNAVTKSEFKGYIETLILGVNKFENEEVEGYKLLDFHENFWLHSTSVLMALFTLRDEYSRVGIVDASYHDFAAMAQKRSVARGLGAADPKYERVLGIFNVGSHWVAFMIDKNAKLCHMFDPLQSERNYAAIESSVRKVMEHVLDLEGKLDYKKIDWCKQQDGSSCGIWCIAVLEMIVAGASWNDNIYRLQPYLRMRYLYKVISLLTKPVGGE</sequence>
<accession>A0A6A3X3X2</accession>
<dbReference type="InterPro" id="IPR003653">
    <property type="entry name" value="Peptidase_C48_C"/>
</dbReference>
<dbReference type="SUPFAM" id="SSF54001">
    <property type="entry name" value="Cysteine proteinases"/>
    <property type="match status" value="1"/>
</dbReference>
<gene>
    <name evidence="5" type="ORF">PF002_g24388</name>
</gene>
<evidence type="ECO:0000256" key="2">
    <source>
        <dbReference type="ARBA" id="ARBA00022670"/>
    </source>
</evidence>
<feature type="domain" description="Ubiquitin-like protease family profile" evidence="4">
    <location>
        <begin position="206"/>
        <end position="292"/>
    </location>
</feature>
<dbReference type="InterPro" id="IPR038765">
    <property type="entry name" value="Papain-like_cys_pep_sf"/>
</dbReference>
<proteinExistence type="inferred from homology"/>
<dbReference type="AlphaFoldDB" id="A0A6A3X3X2"/>
<evidence type="ECO:0000256" key="3">
    <source>
        <dbReference type="ARBA" id="ARBA00022801"/>
    </source>
</evidence>
<reference evidence="5 6" key="1">
    <citation type="submission" date="2018-08" db="EMBL/GenBank/DDBJ databases">
        <title>Genomic investigation of the strawberry pathogen Phytophthora fragariae indicates pathogenicity is determined by transcriptional variation in three key races.</title>
        <authorList>
            <person name="Adams T.M."/>
            <person name="Armitage A.D."/>
            <person name="Sobczyk M.K."/>
            <person name="Bates H.J."/>
            <person name="Dunwell J.M."/>
            <person name="Nellist C.F."/>
            <person name="Harrison R.J."/>
        </authorList>
    </citation>
    <scope>NUCLEOTIDE SEQUENCE [LARGE SCALE GENOMIC DNA]</scope>
    <source>
        <strain evidence="5 6">BC-1</strain>
    </source>
</reference>
<protein>
    <recommendedName>
        <fullName evidence="4">Ubiquitin-like protease family profile domain-containing protein</fullName>
    </recommendedName>
</protein>
<organism evidence="5 6">
    <name type="scientific">Phytophthora fragariae</name>
    <dbReference type="NCBI Taxonomy" id="53985"/>
    <lineage>
        <taxon>Eukaryota</taxon>
        <taxon>Sar</taxon>
        <taxon>Stramenopiles</taxon>
        <taxon>Oomycota</taxon>
        <taxon>Peronosporomycetes</taxon>
        <taxon>Peronosporales</taxon>
        <taxon>Peronosporaceae</taxon>
        <taxon>Phytophthora</taxon>
    </lineage>
</organism>
<evidence type="ECO:0000259" key="4">
    <source>
        <dbReference type="Pfam" id="PF02902"/>
    </source>
</evidence>